<dbReference type="RefSeq" id="WP_021948107.1">
    <property type="nucleotide sequence ID" value="NZ_JACJJG010000003.1"/>
</dbReference>
<dbReference type="EMBL" id="JACJJG010000003">
    <property type="protein sequence ID" value="MBM6672575.1"/>
    <property type="molecule type" value="Genomic_DNA"/>
</dbReference>
<feature type="domain" description="DUF6383" evidence="1">
    <location>
        <begin position="28"/>
        <end position="100"/>
    </location>
</feature>
<comment type="caution">
    <text evidence="2">The sequence shown here is derived from an EMBL/GenBank/DDBJ whole genome shotgun (WGS) entry which is preliminary data.</text>
</comment>
<accession>A0A938WR36</accession>
<name>A0A938WR36_9BACT</name>
<reference evidence="2" key="2">
    <citation type="journal article" date="2021" name="Sci. Rep.">
        <title>The distribution of antibiotic resistance genes in chicken gut microbiota commensals.</title>
        <authorList>
            <person name="Juricova H."/>
            <person name="Matiasovicova J."/>
            <person name="Kubasova T."/>
            <person name="Cejkova D."/>
            <person name="Rychlik I."/>
        </authorList>
    </citation>
    <scope>NUCLEOTIDE SEQUENCE</scope>
    <source>
        <strain evidence="2">An824</strain>
    </source>
</reference>
<organism evidence="2 3">
    <name type="scientific">Marseilla massiliensis</name>
    <dbReference type="NCBI Taxonomy" id="1841864"/>
    <lineage>
        <taxon>Bacteria</taxon>
        <taxon>Pseudomonadati</taxon>
        <taxon>Bacteroidota</taxon>
        <taxon>Bacteroidia</taxon>
        <taxon>Bacteroidales</taxon>
        <taxon>Prevotellaceae</taxon>
        <taxon>Marseilla</taxon>
    </lineage>
</organism>
<dbReference type="NCBIfam" id="TIGR04183">
    <property type="entry name" value="Por_Secre_tail"/>
    <property type="match status" value="1"/>
</dbReference>
<gene>
    <name evidence="2" type="ORF">H6A34_01540</name>
</gene>
<protein>
    <submittedName>
        <fullName evidence="2">T9SS type A sorting domain-containing protein</fullName>
    </submittedName>
</protein>
<sequence length="103" mass="11314">MARILLIIPFVLVMLFTVPAVSRTNMAVEIIDTEFQEITISVKASTLHVTGANGLMLNIYNVAGVRVMSVKVTGQDCRYELNLPKGCYIVQVGGKTTRKISIK</sequence>
<dbReference type="AlphaFoldDB" id="A0A938WR36"/>
<dbReference type="Proteomes" id="UP000706891">
    <property type="component" value="Unassembled WGS sequence"/>
</dbReference>
<reference evidence="2" key="1">
    <citation type="submission" date="2020-08" db="EMBL/GenBank/DDBJ databases">
        <authorList>
            <person name="Cejkova D."/>
            <person name="Kubasova T."/>
            <person name="Jahodarova E."/>
            <person name="Rychlik I."/>
        </authorList>
    </citation>
    <scope>NUCLEOTIDE SEQUENCE</scope>
    <source>
        <strain evidence="2">An824</strain>
    </source>
</reference>
<keyword evidence="3" id="KW-1185">Reference proteome</keyword>
<evidence type="ECO:0000313" key="2">
    <source>
        <dbReference type="EMBL" id="MBM6672575.1"/>
    </source>
</evidence>
<evidence type="ECO:0000313" key="3">
    <source>
        <dbReference type="Proteomes" id="UP000706891"/>
    </source>
</evidence>
<dbReference type="Pfam" id="PF19910">
    <property type="entry name" value="DUF6383"/>
    <property type="match status" value="1"/>
</dbReference>
<dbReference type="InterPro" id="IPR045963">
    <property type="entry name" value="DUF6383"/>
</dbReference>
<dbReference type="InterPro" id="IPR026444">
    <property type="entry name" value="Secre_tail"/>
</dbReference>
<evidence type="ECO:0000259" key="1">
    <source>
        <dbReference type="Pfam" id="PF19910"/>
    </source>
</evidence>
<proteinExistence type="predicted"/>